<dbReference type="AlphaFoldDB" id="A0A8S0STC3"/>
<keyword evidence="5" id="KW-1185">Reference proteome</keyword>
<dbReference type="SUPFAM" id="SSF54654">
    <property type="entry name" value="CI-2 family of serine protease inhibitors"/>
    <property type="match status" value="1"/>
</dbReference>
<accession>A0A8S0STC3</accession>
<gene>
    <name evidence="4" type="ORF">OLEA9_A121469</name>
</gene>
<reference evidence="4 5" key="1">
    <citation type="submission" date="2019-12" db="EMBL/GenBank/DDBJ databases">
        <authorList>
            <person name="Alioto T."/>
            <person name="Alioto T."/>
            <person name="Gomez Garrido J."/>
        </authorList>
    </citation>
    <scope>NUCLEOTIDE SEQUENCE [LARGE SCALE GENOMIC DNA]</scope>
</reference>
<sequence>MSHQHRYPPFESDFCADLECCGSGYKTMWRNTLGMEGKRAKSIIENDNPLVTALIIHKGHAVLDDFCCNRVWIFINEHGKVASVPMVG</sequence>
<keyword evidence="2" id="KW-0646">Protease inhibitor</keyword>
<comment type="caution">
    <text evidence="4">The sequence shown here is derived from an EMBL/GenBank/DDBJ whole genome shotgun (WGS) entry which is preliminary data.</text>
</comment>
<dbReference type="Pfam" id="PF00280">
    <property type="entry name" value="potato_inhibit"/>
    <property type="match status" value="1"/>
</dbReference>
<proteinExistence type="inferred from homology"/>
<dbReference type="Gramene" id="OE9A121469T1">
    <property type="protein sequence ID" value="OE9A121469C1"/>
    <property type="gene ID" value="OE9A121469"/>
</dbReference>
<dbReference type="InterPro" id="IPR036354">
    <property type="entry name" value="Prot_inh_pot1_sf"/>
</dbReference>
<dbReference type="PANTHER" id="PTHR33091:SF50">
    <property type="entry name" value="OS06G0319900 PROTEIN"/>
    <property type="match status" value="1"/>
</dbReference>
<dbReference type="EMBL" id="CACTIH010005519">
    <property type="protein sequence ID" value="CAA2996198.1"/>
    <property type="molecule type" value="Genomic_DNA"/>
</dbReference>
<dbReference type="PANTHER" id="PTHR33091">
    <property type="entry name" value="PROTEIN, PUTATIVE, EXPRESSED-RELATED"/>
    <property type="match status" value="1"/>
</dbReference>
<evidence type="ECO:0000256" key="1">
    <source>
        <dbReference type="ARBA" id="ARBA00008210"/>
    </source>
</evidence>
<evidence type="ECO:0000313" key="5">
    <source>
        <dbReference type="Proteomes" id="UP000594638"/>
    </source>
</evidence>
<dbReference type="GO" id="GO:0009611">
    <property type="term" value="P:response to wounding"/>
    <property type="evidence" value="ECO:0007669"/>
    <property type="project" value="InterPro"/>
</dbReference>
<keyword evidence="3" id="KW-0722">Serine protease inhibitor</keyword>
<dbReference type="Gene3D" id="3.30.10.10">
    <property type="entry name" value="Trypsin Inhibitor V, subunit A"/>
    <property type="match status" value="1"/>
</dbReference>
<dbReference type="Proteomes" id="UP000594638">
    <property type="component" value="Unassembled WGS sequence"/>
</dbReference>
<dbReference type="OrthoDB" id="910270at2759"/>
<evidence type="ECO:0000256" key="3">
    <source>
        <dbReference type="ARBA" id="ARBA00022900"/>
    </source>
</evidence>
<dbReference type="GO" id="GO:0004867">
    <property type="term" value="F:serine-type endopeptidase inhibitor activity"/>
    <property type="evidence" value="ECO:0007669"/>
    <property type="project" value="UniProtKB-KW"/>
</dbReference>
<protein>
    <submittedName>
        <fullName evidence="4">Ase inhibitor-like</fullName>
    </submittedName>
</protein>
<comment type="similarity">
    <text evidence="1">Belongs to the protease inhibitor I13 (potato type I serine protease inhibitor) family.</text>
</comment>
<dbReference type="InterPro" id="IPR000864">
    <property type="entry name" value="Prot_inh_pot1"/>
</dbReference>
<evidence type="ECO:0000313" key="4">
    <source>
        <dbReference type="EMBL" id="CAA2996198.1"/>
    </source>
</evidence>
<name>A0A8S0STC3_OLEEU</name>
<organism evidence="4 5">
    <name type="scientific">Olea europaea subsp. europaea</name>
    <dbReference type="NCBI Taxonomy" id="158383"/>
    <lineage>
        <taxon>Eukaryota</taxon>
        <taxon>Viridiplantae</taxon>
        <taxon>Streptophyta</taxon>
        <taxon>Embryophyta</taxon>
        <taxon>Tracheophyta</taxon>
        <taxon>Spermatophyta</taxon>
        <taxon>Magnoliopsida</taxon>
        <taxon>eudicotyledons</taxon>
        <taxon>Gunneridae</taxon>
        <taxon>Pentapetalae</taxon>
        <taxon>asterids</taxon>
        <taxon>lamiids</taxon>
        <taxon>Lamiales</taxon>
        <taxon>Oleaceae</taxon>
        <taxon>Oleeae</taxon>
        <taxon>Olea</taxon>
    </lineage>
</organism>
<evidence type="ECO:0000256" key="2">
    <source>
        <dbReference type="ARBA" id="ARBA00022690"/>
    </source>
</evidence>